<evidence type="ECO:0000256" key="1">
    <source>
        <dbReference type="SAM" id="MobiDB-lite"/>
    </source>
</evidence>
<proteinExistence type="predicted"/>
<feature type="region of interest" description="Disordered" evidence="1">
    <location>
        <begin position="1"/>
        <end position="112"/>
    </location>
</feature>
<protein>
    <submittedName>
        <fullName evidence="2">Uncharacterized protein</fullName>
    </submittedName>
</protein>
<evidence type="ECO:0000313" key="2">
    <source>
        <dbReference type="EMBL" id="CAN81829.1"/>
    </source>
</evidence>
<feature type="compositionally biased region" description="Low complexity" evidence="1">
    <location>
        <begin position="89"/>
        <end position="101"/>
    </location>
</feature>
<gene>
    <name evidence="2" type="ORF">VITISV_031286</name>
</gene>
<dbReference type="AlphaFoldDB" id="A5C4Y2"/>
<feature type="compositionally biased region" description="Basic residues" evidence="1">
    <location>
        <begin position="68"/>
        <end position="82"/>
    </location>
</feature>
<accession>A5C4Y2</accession>
<reference evidence="2" key="1">
    <citation type="journal article" date="2007" name="PLoS ONE">
        <title>The first genome sequence of an elite grapevine cultivar (Pinot noir Vitis vinifera L.): coping with a highly heterozygous genome.</title>
        <authorList>
            <person name="Velasco R."/>
            <person name="Zharkikh A."/>
            <person name="Troggio M."/>
            <person name="Cartwright D.A."/>
            <person name="Cestaro A."/>
            <person name="Pruss D."/>
            <person name="Pindo M."/>
            <person name="FitzGerald L.M."/>
            <person name="Vezzulli S."/>
            <person name="Reid J."/>
            <person name="Malacarne G."/>
            <person name="Iliev D."/>
            <person name="Coppola G."/>
            <person name="Wardell B."/>
            <person name="Micheletti D."/>
            <person name="Macalma T."/>
            <person name="Facci M."/>
            <person name="Mitchell J.T."/>
            <person name="Perazzolli M."/>
            <person name="Eldredge G."/>
            <person name="Gatto P."/>
            <person name="Oyzerski R."/>
            <person name="Moretto M."/>
            <person name="Gutin N."/>
            <person name="Stefanini M."/>
            <person name="Chen Y."/>
            <person name="Segala C."/>
            <person name="Davenport C."/>
            <person name="Dematte L."/>
            <person name="Mraz A."/>
            <person name="Battilana J."/>
            <person name="Stormo K."/>
            <person name="Costa F."/>
            <person name="Tao Q."/>
            <person name="Si-Ammour A."/>
            <person name="Harkins T."/>
            <person name="Lackey A."/>
            <person name="Perbost C."/>
            <person name="Taillon B."/>
            <person name="Stella A."/>
            <person name="Solovyev V."/>
            <person name="Fawcett J.A."/>
            <person name="Sterck L."/>
            <person name="Vandepoele K."/>
            <person name="Grando S.M."/>
            <person name="Toppo S."/>
            <person name="Moser C."/>
            <person name="Lanchbury J."/>
            <person name="Bogden R."/>
            <person name="Skolnick M."/>
            <person name="Sgaramella V."/>
            <person name="Bhatnagar S.K."/>
            <person name="Fontana P."/>
            <person name="Gutin A."/>
            <person name="Van de Peer Y."/>
            <person name="Salamini F."/>
            <person name="Viola R."/>
        </authorList>
    </citation>
    <scope>NUCLEOTIDE SEQUENCE</scope>
</reference>
<dbReference type="EMBL" id="AM482486">
    <property type="protein sequence ID" value="CAN81829.1"/>
    <property type="molecule type" value="Genomic_DNA"/>
</dbReference>
<sequence length="360" mass="40824">MAKTRGAKSSSLSSRLRVPRETLVQGSIPETPQPLVVPPLVEDAPLSPSSRRYETRRPPTTPGASSSRAKKSSSRLPKKKARVSTPIDLSELSSEPLSKPQPSQPPATESQIPLGMTAKVVIRRPWARPFHSELCFEIATFRLQPELRDSFHLLQRHIAEALRIPYEPARLEDYQVWTHPSQSDIVHIPSRGASTRQYLLRKELPPSMFFIDALLCHNIFPLQHWVQRRGVLLKALFKISEGFFFGPHHLIMAALLYFEEKVHRKKLLRVDAIPLLFPRLLCQILEHLGYPSEPQLERKCICQEIFTLDKWTSMTTYGVEPGAPAGPEHQKIPHPEQQEEPQLVHIPADMRVPAPVVPST</sequence>
<organism evidence="2">
    <name type="scientific">Vitis vinifera</name>
    <name type="common">Grape</name>
    <dbReference type="NCBI Taxonomy" id="29760"/>
    <lineage>
        <taxon>Eukaryota</taxon>
        <taxon>Viridiplantae</taxon>
        <taxon>Streptophyta</taxon>
        <taxon>Embryophyta</taxon>
        <taxon>Tracheophyta</taxon>
        <taxon>Spermatophyta</taxon>
        <taxon>Magnoliopsida</taxon>
        <taxon>eudicotyledons</taxon>
        <taxon>Gunneridae</taxon>
        <taxon>Pentapetalae</taxon>
        <taxon>rosids</taxon>
        <taxon>Vitales</taxon>
        <taxon>Vitaceae</taxon>
        <taxon>Viteae</taxon>
        <taxon>Vitis</taxon>
    </lineage>
</organism>
<name>A5C4Y2_VITVI</name>